<accession>A0A2T0Q0A8</accession>
<dbReference type="OrthoDB" id="4336585at2"/>
<dbReference type="Pfam" id="PF17765">
    <property type="entry name" value="MLTR_LBD"/>
    <property type="match status" value="1"/>
</dbReference>
<dbReference type="Gene3D" id="1.10.260.40">
    <property type="entry name" value="lambda repressor-like DNA-binding domains"/>
    <property type="match status" value="1"/>
</dbReference>
<name>A0A2T0Q0A8_9ACTN</name>
<dbReference type="Pfam" id="PF13560">
    <property type="entry name" value="HTH_31"/>
    <property type="match status" value="1"/>
</dbReference>
<organism evidence="2 3">
    <name type="scientific">Allonocardiopsis opalescens</name>
    <dbReference type="NCBI Taxonomy" id="1144618"/>
    <lineage>
        <taxon>Bacteria</taxon>
        <taxon>Bacillati</taxon>
        <taxon>Actinomycetota</taxon>
        <taxon>Actinomycetes</taxon>
        <taxon>Streptosporangiales</taxon>
        <taxon>Allonocardiopsis</taxon>
    </lineage>
</organism>
<dbReference type="SMART" id="SM00530">
    <property type="entry name" value="HTH_XRE"/>
    <property type="match status" value="1"/>
</dbReference>
<sequence>MSGDDRSRRELAEFLRNRRARISPGQVGIPVGSRRRTSGLRREEVAVLAGLSPTWYTYLEQGRNIHPSPEVLDSLARVLQLSEDERGYMHILAYGHVVKPQPAEKPADELLRQIVDAVGSGPYPVYAANQYGELIAWNRAAAEWYDDWDRLPPADRNIVRWMVTSPRARERLLDWEDDTQDAIARWRAESAKWPSDERLRDLIAEFTRLSSDFARWWDGHEVREHRVRIRRFRLPQIGIRSVRLVPLGAPDTLPSGIVLHLPV</sequence>
<dbReference type="Proteomes" id="UP000237846">
    <property type="component" value="Unassembled WGS sequence"/>
</dbReference>
<dbReference type="InterPro" id="IPR001387">
    <property type="entry name" value="Cro/C1-type_HTH"/>
</dbReference>
<dbReference type="RefSeq" id="WP_106248839.1">
    <property type="nucleotide sequence ID" value="NZ_PVZC01000006.1"/>
</dbReference>
<feature type="domain" description="HTH cro/C1-type" evidence="1">
    <location>
        <begin position="39"/>
        <end position="86"/>
    </location>
</feature>
<reference evidence="2 3" key="1">
    <citation type="submission" date="2018-03" db="EMBL/GenBank/DDBJ databases">
        <title>Genomic Encyclopedia of Archaeal and Bacterial Type Strains, Phase II (KMG-II): from individual species to whole genera.</title>
        <authorList>
            <person name="Goeker M."/>
        </authorList>
    </citation>
    <scope>NUCLEOTIDE SEQUENCE [LARGE SCALE GENOMIC DNA]</scope>
    <source>
        <strain evidence="2 3">DSM 45601</strain>
    </source>
</reference>
<protein>
    <submittedName>
        <fullName evidence="2">Helix-turn-helix protein</fullName>
    </submittedName>
</protein>
<gene>
    <name evidence="2" type="ORF">CLV72_106139</name>
</gene>
<dbReference type="GO" id="GO:0003677">
    <property type="term" value="F:DNA binding"/>
    <property type="evidence" value="ECO:0007669"/>
    <property type="project" value="InterPro"/>
</dbReference>
<evidence type="ECO:0000259" key="1">
    <source>
        <dbReference type="PROSITE" id="PS50943"/>
    </source>
</evidence>
<dbReference type="Gene3D" id="3.30.450.180">
    <property type="match status" value="1"/>
</dbReference>
<evidence type="ECO:0000313" key="3">
    <source>
        <dbReference type="Proteomes" id="UP000237846"/>
    </source>
</evidence>
<dbReference type="PANTHER" id="PTHR35010">
    <property type="entry name" value="BLL4672 PROTEIN-RELATED"/>
    <property type="match status" value="1"/>
</dbReference>
<proteinExistence type="predicted"/>
<keyword evidence="3" id="KW-1185">Reference proteome</keyword>
<dbReference type="InterPro" id="IPR010982">
    <property type="entry name" value="Lambda_DNA-bd_dom_sf"/>
</dbReference>
<dbReference type="PROSITE" id="PS50943">
    <property type="entry name" value="HTH_CROC1"/>
    <property type="match status" value="1"/>
</dbReference>
<dbReference type="AlphaFoldDB" id="A0A2T0Q0A8"/>
<comment type="caution">
    <text evidence="2">The sequence shown here is derived from an EMBL/GenBank/DDBJ whole genome shotgun (WGS) entry which is preliminary data.</text>
</comment>
<evidence type="ECO:0000313" key="2">
    <source>
        <dbReference type="EMBL" id="PRX97103.1"/>
    </source>
</evidence>
<dbReference type="SUPFAM" id="SSF47413">
    <property type="entry name" value="lambda repressor-like DNA-binding domains"/>
    <property type="match status" value="1"/>
</dbReference>
<dbReference type="EMBL" id="PVZC01000006">
    <property type="protein sequence ID" value="PRX97103.1"/>
    <property type="molecule type" value="Genomic_DNA"/>
</dbReference>
<dbReference type="CDD" id="cd00093">
    <property type="entry name" value="HTH_XRE"/>
    <property type="match status" value="1"/>
</dbReference>
<dbReference type="InterPro" id="IPR041413">
    <property type="entry name" value="MLTR_LBD"/>
</dbReference>